<keyword evidence="2" id="KW-0479">Metal-binding</keyword>
<sequence>MASYDNPYKRKLAGGQPMYGIYCFIPAFQTVEILSHSGLDYLLLDIEHSPTSLPVVHQQLAAMRGSGMSAAVRIPAMAPEALLPYLDLGIQNFVFTGVTSTAGAQAAVAATRYPPAGRRGIGARMRAVGYRPDDGYFGAANGQIAVGIQIETRQACDELDAICAIDGVDLITFGPQDLAADCGLLGQPRHPEVEAMIDAGLRRARRNGKAAGMTALTEDDARRYAAAGANVLTVGADIAMLRGQAEALHRRYVAPAAKA</sequence>
<evidence type="ECO:0000313" key="6">
    <source>
        <dbReference type="Proteomes" id="UP001501671"/>
    </source>
</evidence>
<keyword evidence="3" id="KW-0456">Lyase</keyword>
<feature type="domain" description="HpcH/HpaI aldolase/citrate lyase" evidence="4">
    <location>
        <begin position="23"/>
        <end position="240"/>
    </location>
</feature>
<dbReference type="SUPFAM" id="SSF51621">
    <property type="entry name" value="Phosphoenolpyruvate/pyruvate domain"/>
    <property type="match status" value="1"/>
</dbReference>
<dbReference type="PANTHER" id="PTHR30502">
    <property type="entry name" value="2-KETO-3-DEOXY-L-RHAMNONATE ALDOLASE"/>
    <property type="match status" value="1"/>
</dbReference>
<evidence type="ECO:0000256" key="1">
    <source>
        <dbReference type="ARBA" id="ARBA00005568"/>
    </source>
</evidence>
<dbReference type="Proteomes" id="UP001501671">
    <property type="component" value="Unassembled WGS sequence"/>
</dbReference>
<evidence type="ECO:0000256" key="2">
    <source>
        <dbReference type="ARBA" id="ARBA00022723"/>
    </source>
</evidence>
<evidence type="ECO:0000313" key="5">
    <source>
        <dbReference type="EMBL" id="GAA4328287.1"/>
    </source>
</evidence>
<dbReference type="InterPro" id="IPR040442">
    <property type="entry name" value="Pyrv_kinase-like_dom_sf"/>
</dbReference>
<comment type="similarity">
    <text evidence="1">Belongs to the HpcH/HpaI aldolase family.</text>
</comment>
<dbReference type="EMBL" id="BAABFO010000005">
    <property type="protein sequence ID" value="GAA4328287.1"/>
    <property type="molecule type" value="Genomic_DNA"/>
</dbReference>
<protein>
    <submittedName>
        <fullName evidence="5">4-hydroxy-2-oxoheptanedioate aldolase</fullName>
    </submittedName>
</protein>
<comment type="caution">
    <text evidence="5">The sequence shown here is derived from an EMBL/GenBank/DDBJ whole genome shotgun (WGS) entry which is preliminary data.</text>
</comment>
<dbReference type="Gene3D" id="3.20.20.60">
    <property type="entry name" value="Phosphoenolpyruvate-binding domains"/>
    <property type="match status" value="1"/>
</dbReference>
<reference evidence="6" key="1">
    <citation type="journal article" date="2019" name="Int. J. Syst. Evol. Microbiol.">
        <title>The Global Catalogue of Microorganisms (GCM) 10K type strain sequencing project: providing services to taxonomists for standard genome sequencing and annotation.</title>
        <authorList>
            <consortium name="The Broad Institute Genomics Platform"/>
            <consortium name="The Broad Institute Genome Sequencing Center for Infectious Disease"/>
            <person name="Wu L."/>
            <person name="Ma J."/>
        </authorList>
    </citation>
    <scope>NUCLEOTIDE SEQUENCE [LARGE SCALE GENOMIC DNA]</scope>
    <source>
        <strain evidence="6">JCM 17666</strain>
    </source>
</reference>
<dbReference type="InterPro" id="IPR050251">
    <property type="entry name" value="HpcH-HpaI_aldolase"/>
</dbReference>
<gene>
    <name evidence="5" type="primary">hpaI_2</name>
    <name evidence="5" type="ORF">GCM10023144_13950</name>
</gene>
<evidence type="ECO:0000259" key="4">
    <source>
        <dbReference type="Pfam" id="PF03328"/>
    </source>
</evidence>
<proteinExistence type="inferred from homology"/>
<accession>A0ABP8GQ13</accession>
<dbReference type="RefSeq" id="WP_345247706.1">
    <property type="nucleotide sequence ID" value="NZ_BAABFO010000005.1"/>
</dbReference>
<keyword evidence="6" id="KW-1185">Reference proteome</keyword>
<dbReference type="PANTHER" id="PTHR30502:SF0">
    <property type="entry name" value="PHOSPHOENOLPYRUVATE CARBOXYLASE FAMILY PROTEIN"/>
    <property type="match status" value="1"/>
</dbReference>
<dbReference type="InterPro" id="IPR005000">
    <property type="entry name" value="Aldolase/citrate-lyase_domain"/>
</dbReference>
<dbReference type="InterPro" id="IPR015813">
    <property type="entry name" value="Pyrv/PenolPyrv_kinase-like_dom"/>
</dbReference>
<organism evidence="5 6">
    <name type="scientific">Pigmentiphaga soli</name>
    <dbReference type="NCBI Taxonomy" id="1007095"/>
    <lineage>
        <taxon>Bacteria</taxon>
        <taxon>Pseudomonadati</taxon>
        <taxon>Pseudomonadota</taxon>
        <taxon>Betaproteobacteria</taxon>
        <taxon>Burkholderiales</taxon>
        <taxon>Alcaligenaceae</taxon>
        <taxon>Pigmentiphaga</taxon>
    </lineage>
</organism>
<name>A0ABP8GQ13_9BURK</name>
<evidence type="ECO:0000256" key="3">
    <source>
        <dbReference type="ARBA" id="ARBA00023239"/>
    </source>
</evidence>
<dbReference type="Pfam" id="PF03328">
    <property type="entry name" value="HpcH_HpaI"/>
    <property type="match status" value="1"/>
</dbReference>